<keyword evidence="4 9" id="KW-1003">Cell membrane</keyword>
<comment type="similarity">
    <text evidence="2 9">Belongs to the membrane fusion protein (MFP) (TC 8.A.1) family.</text>
</comment>
<accession>A0A1H7FV09</accession>
<gene>
    <name evidence="12" type="ORF">SAMN04488526_0225</name>
</gene>
<evidence type="ECO:0000259" key="10">
    <source>
        <dbReference type="Pfam" id="PF25994"/>
    </source>
</evidence>
<evidence type="ECO:0000313" key="12">
    <source>
        <dbReference type="EMBL" id="SEK29758.1"/>
    </source>
</evidence>
<organism evidence="12 13">
    <name type="scientific">Jannaschia helgolandensis</name>
    <dbReference type="NCBI Taxonomy" id="188906"/>
    <lineage>
        <taxon>Bacteria</taxon>
        <taxon>Pseudomonadati</taxon>
        <taxon>Pseudomonadota</taxon>
        <taxon>Alphaproteobacteria</taxon>
        <taxon>Rhodobacterales</taxon>
        <taxon>Roseobacteraceae</taxon>
        <taxon>Jannaschia</taxon>
    </lineage>
</organism>
<evidence type="ECO:0000256" key="8">
    <source>
        <dbReference type="ARBA" id="ARBA00023136"/>
    </source>
</evidence>
<evidence type="ECO:0000256" key="4">
    <source>
        <dbReference type="ARBA" id="ARBA00022475"/>
    </source>
</evidence>
<dbReference type="PANTHER" id="PTHR30386:SF17">
    <property type="entry name" value="ALKALINE PROTEASE SECRETION PROTEIN APRE"/>
    <property type="match status" value="1"/>
</dbReference>
<reference evidence="12 13" key="1">
    <citation type="submission" date="2016-10" db="EMBL/GenBank/DDBJ databases">
        <authorList>
            <person name="de Groot N.N."/>
        </authorList>
    </citation>
    <scope>NUCLEOTIDE SEQUENCE [LARGE SCALE GENOMIC DNA]</scope>
    <source>
        <strain evidence="12 13">DSM 14858</strain>
    </source>
</reference>
<evidence type="ECO:0000256" key="1">
    <source>
        <dbReference type="ARBA" id="ARBA00004377"/>
    </source>
</evidence>
<evidence type="ECO:0000256" key="7">
    <source>
        <dbReference type="ARBA" id="ARBA00022989"/>
    </source>
</evidence>
<proteinExistence type="inferred from homology"/>
<dbReference type="PANTHER" id="PTHR30386">
    <property type="entry name" value="MEMBRANE FUSION SUBUNIT OF EMRAB-TOLC MULTIDRUG EFFLUX PUMP"/>
    <property type="match status" value="1"/>
</dbReference>
<dbReference type="STRING" id="188906.SAMN04488526_0225"/>
<keyword evidence="5 9" id="KW-0997">Cell inner membrane</keyword>
<keyword evidence="3 9" id="KW-0813">Transport</keyword>
<dbReference type="GO" id="GO:0015031">
    <property type="term" value="P:protein transport"/>
    <property type="evidence" value="ECO:0007669"/>
    <property type="project" value="InterPro"/>
</dbReference>
<dbReference type="PRINTS" id="PR01490">
    <property type="entry name" value="RTXTOXIND"/>
</dbReference>
<protein>
    <recommendedName>
        <fullName evidence="9">Membrane fusion protein (MFP) family protein</fullName>
    </recommendedName>
</protein>
<feature type="domain" description="AprE-like beta-barrel" evidence="11">
    <location>
        <begin position="308"/>
        <end position="397"/>
    </location>
</feature>
<sequence length="419" mass="46107">MLGILALLLLIGGFGSWALTAEISGAIVTSGRIAVDRNRQVVQHPDGGVVTEILVRDGDTVEAGQVLIRLDPTALQSDADILRSQILELEGRAARLMAERDGAQMLTFPAGLLAAGRVRRDVAETIAGQRNLFATRSTARSREVEQLTRRKEQIANQISGVAAQSAALRRQLVLLRQELVAQQTLLASGLTQSSRVLALQRDEAGLLGQLGEFSASVAELQGRMTEIDLEILKQGNRTREDAITELRDLRSRQMEIAERDRAVRARMSRLDITAPVAGIVHDMQVFAQRSVIRAADPVLYLVPQDRPLVIITQVDPIHVDQVYPGQPVTLRLPAFDARITPELFGHIRRVSPDALTDPATGLTYYLAEVQPDAGEIARLDGQVLLPGMPVEAYLRTGDRRVLAYLVKPMTDYFKRAFRE</sequence>
<dbReference type="GO" id="GO:0005886">
    <property type="term" value="C:plasma membrane"/>
    <property type="evidence" value="ECO:0007669"/>
    <property type="project" value="UniProtKB-SubCell"/>
</dbReference>
<evidence type="ECO:0000256" key="3">
    <source>
        <dbReference type="ARBA" id="ARBA00022448"/>
    </source>
</evidence>
<feature type="domain" description="AprE-like long alpha-helical hairpin" evidence="10">
    <location>
        <begin position="76"/>
        <end position="264"/>
    </location>
</feature>
<dbReference type="AlphaFoldDB" id="A0A1H7FV09"/>
<dbReference type="InterPro" id="IPR058781">
    <property type="entry name" value="HH_AprE-like"/>
</dbReference>
<evidence type="ECO:0000256" key="5">
    <source>
        <dbReference type="ARBA" id="ARBA00022519"/>
    </source>
</evidence>
<dbReference type="Gene3D" id="2.40.30.170">
    <property type="match status" value="1"/>
</dbReference>
<dbReference type="Pfam" id="PF25994">
    <property type="entry name" value="HH_AprE"/>
    <property type="match status" value="1"/>
</dbReference>
<dbReference type="OrthoDB" id="9810980at2"/>
<evidence type="ECO:0000313" key="13">
    <source>
        <dbReference type="Proteomes" id="UP000199283"/>
    </source>
</evidence>
<dbReference type="Gene3D" id="2.40.50.100">
    <property type="match status" value="1"/>
</dbReference>
<dbReference type="EMBL" id="FNZQ01000001">
    <property type="protein sequence ID" value="SEK29758.1"/>
    <property type="molecule type" value="Genomic_DNA"/>
</dbReference>
<comment type="subcellular location">
    <subcellularLocation>
        <location evidence="1 9">Cell inner membrane</location>
        <topology evidence="1 9">Single-pass membrane protein</topology>
    </subcellularLocation>
</comment>
<dbReference type="SUPFAM" id="SSF51230">
    <property type="entry name" value="Single hybrid motif"/>
    <property type="match status" value="1"/>
</dbReference>
<dbReference type="InterPro" id="IPR010129">
    <property type="entry name" value="T1SS_HlyD"/>
</dbReference>
<dbReference type="InterPro" id="IPR011053">
    <property type="entry name" value="Single_hybrid_motif"/>
</dbReference>
<name>A0A1H7FV09_9RHOB</name>
<keyword evidence="13" id="KW-1185">Reference proteome</keyword>
<keyword evidence="7" id="KW-1133">Transmembrane helix</keyword>
<dbReference type="InterPro" id="IPR050739">
    <property type="entry name" value="MFP"/>
</dbReference>
<dbReference type="InterPro" id="IPR058982">
    <property type="entry name" value="Beta-barrel_AprE"/>
</dbReference>
<evidence type="ECO:0000256" key="2">
    <source>
        <dbReference type="ARBA" id="ARBA00009477"/>
    </source>
</evidence>
<keyword evidence="6" id="KW-0812">Transmembrane</keyword>
<dbReference type="Pfam" id="PF26002">
    <property type="entry name" value="Beta-barrel_AprE"/>
    <property type="match status" value="1"/>
</dbReference>
<evidence type="ECO:0000256" key="6">
    <source>
        <dbReference type="ARBA" id="ARBA00022692"/>
    </source>
</evidence>
<keyword evidence="8" id="KW-0472">Membrane</keyword>
<evidence type="ECO:0000256" key="9">
    <source>
        <dbReference type="RuleBase" id="RU365093"/>
    </source>
</evidence>
<evidence type="ECO:0000259" key="11">
    <source>
        <dbReference type="Pfam" id="PF26002"/>
    </source>
</evidence>
<dbReference type="NCBIfam" id="TIGR01843">
    <property type="entry name" value="type_I_hlyD"/>
    <property type="match status" value="1"/>
</dbReference>
<dbReference type="Proteomes" id="UP000199283">
    <property type="component" value="Unassembled WGS sequence"/>
</dbReference>